<protein>
    <submittedName>
        <fullName evidence="6">AcrR family transcriptional regulator</fullName>
    </submittedName>
</protein>
<accession>A0ABR6BIA1</accession>
<keyword evidence="7" id="KW-1185">Reference proteome</keyword>
<dbReference type="PROSITE" id="PS50977">
    <property type="entry name" value="HTH_TETR_2"/>
    <property type="match status" value="1"/>
</dbReference>
<evidence type="ECO:0000259" key="5">
    <source>
        <dbReference type="PROSITE" id="PS50977"/>
    </source>
</evidence>
<reference evidence="6 7" key="1">
    <citation type="submission" date="2020-08" db="EMBL/GenBank/DDBJ databases">
        <title>Genomic Encyclopedia of Archaeal and Bacterial Type Strains, Phase II (KMG-II): from individual species to whole genera.</title>
        <authorList>
            <person name="Goeker M."/>
        </authorList>
    </citation>
    <scope>NUCLEOTIDE SEQUENCE [LARGE SCALE GENOMIC DNA]</scope>
    <source>
        <strain evidence="6 7">DSM 43850</strain>
    </source>
</reference>
<dbReference type="Proteomes" id="UP000517916">
    <property type="component" value="Unassembled WGS sequence"/>
</dbReference>
<evidence type="ECO:0000313" key="7">
    <source>
        <dbReference type="Proteomes" id="UP000517916"/>
    </source>
</evidence>
<feature type="domain" description="HTH tetR-type" evidence="5">
    <location>
        <begin position="9"/>
        <end position="69"/>
    </location>
</feature>
<gene>
    <name evidence="6" type="ORF">BC739_003808</name>
</gene>
<name>A0ABR6BIA1_9PSEU</name>
<evidence type="ECO:0000256" key="1">
    <source>
        <dbReference type="ARBA" id="ARBA00023015"/>
    </source>
</evidence>
<dbReference type="PANTHER" id="PTHR30055">
    <property type="entry name" value="HTH-TYPE TRANSCRIPTIONAL REGULATOR RUTR"/>
    <property type="match status" value="1"/>
</dbReference>
<dbReference type="SUPFAM" id="SSF46689">
    <property type="entry name" value="Homeodomain-like"/>
    <property type="match status" value="1"/>
</dbReference>
<comment type="caution">
    <text evidence="6">The sequence shown here is derived from an EMBL/GenBank/DDBJ whole genome shotgun (WGS) entry which is preliminary data.</text>
</comment>
<sequence length="194" mass="20907">MARPKTHDEALRQRLLARAGELISSSGVDALSLRRLAADVDTSTTAVYSLFGGKPGLVRTVYLEAYRRFGARLRAVGGTGDAAEDVVRLGLAYRENALAEPHLYDMLFTGDIEQDEQVQEVALAAFQVLVDAVDAAVVAGVFRPVEPRAVAIAAWGLVHGLVSLELRGKMPPGAEVAPVYELALRAAVDGWRRR</sequence>
<dbReference type="InterPro" id="IPR025996">
    <property type="entry name" value="MT1864/Rv1816-like_C"/>
</dbReference>
<dbReference type="Gene3D" id="1.10.357.10">
    <property type="entry name" value="Tetracycline Repressor, domain 2"/>
    <property type="match status" value="1"/>
</dbReference>
<dbReference type="InterPro" id="IPR001647">
    <property type="entry name" value="HTH_TetR"/>
</dbReference>
<evidence type="ECO:0000256" key="3">
    <source>
        <dbReference type="ARBA" id="ARBA00023163"/>
    </source>
</evidence>
<organism evidence="6 7">
    <name type="scientific">Kutzneria viridogrisea</name>
    <dbReference type="NCBI Taxonomy" id="47990"/>
    <lineage>
        <taxon>Bacteria</taxon>
        <taxon>Bacillati</taxon>
        <taxon>Actinomycetota</taxon>
        <taxon>Actinomycetes</taxon>
        <taxon>Pseudonocardiales</taxon>
        <taxon>Pseudonocardiaceae</taxon>
        <taxon>Kutzneria</taxon>
    </lineage>
</organism>
<dbReference type="RefSeq" id="WP_025361173.1">
    <property type="nucleotide sequence ID" value="NZ_BAAABQ010000009.1"/>
</dbReference>
<dbReference type="SUPFAM" id="SSF48498">
    <property type="entry name" value="Tetracyclin repressor-like, C-terminal domain"/>
    <property type="match status" value="1"/>
</dbReference>
<keyword evidence="2 4" id="KW-0238">DNA-binding</keyword>
<feature type="DNA-binding region" description="H-T-H motif" evidence="4">
    <location>
        <begin position="32"/>
        <end position="51"/>
    </location>
</feature>
<evidence type="ECO:0000256" key="4">
    <source>
        <dbReference type="PROSITE-ProRule" id="PRU00335"/>
    </source>
</evidence>
<proteinExistence type="predicted"/>
<evidence type="ECO:0000313" key="6">
    <source>
        <dbReference type="EMBL" id="MBA8926609.1"/>
    </source>
</evidence>
<dbReference type="InterPro" id="IPR009057">
    <property type="entry name" value="Homeodomain-like_sf"/>
</dbReference>
<dbReference type="InterPro" id="IPR036271">
    <property type="entry name" value="Tet_transcr_reg_TetR-rel_C_sf"/>
</dbReference>
<dbReference type="PANTHER" id="PTHR30055:SF234">
    <property type="entry name" value="HTH-TYPE TRANSCRIPTIONAL REGULATOR BETI"/>
    <property type="match status" value="1"/>
</dbReference>
<keyword evidence="3" id="KW-0804">Transcription</keyword>
<dbReference type="InterPro" id="IPR050109">
    <property type="entry name" value="HTH-type_TetR-like_transc_reg"/>
</dbReference>
<evidence type="ECO:0000256" key="2">
    <source>
        <dbReference type="ARBA" id="ARBA00023125"/>
    </source>
</evidence>
<dbReference type="Pfam" id="PF00440">
    <property type="entry name" value="TetR_N"/>
    <property type="match status" value="1"/>
</dbReference>
<dbReference type="Pfam" id="PF13305">
    <property type="entry name" value="TetR_C_33"/>
    <property type="match status" value="1"/>
</dbReference>
<keyword evidence="1" id="KW-0805">Transcription regulation</keyword>
<dbReference type="EMBL" id="JACJID010000002">
    <property type="protein sequence ID" value="MBA8926609.1"/>
    <property type="molecule type" value="Genomic_DNA"/>
</dbReference>